<reference evidence="4 5" key="1">
    <citation type="submission" date="2023-12" db="EMBL/GenBank/DDBJ databases">
        <title>Friends and Foes: Symbiotic and Algicidal bacterial influence on Karenia brevis blooms.</title>
        <authorList>
            <person name="Fei C."/>
            <person name="Mohamed A.R."/>
            <person name="Booker A."/>
            <person name="Arshad M."/>
            <person name="Klass S."/>
            <person name="Ahn S."/>
            <person name="Gilbert P.M."/>
            <person name="Heil C.A."/>
            <person name="Martinez J.M."/>
            <person name="Amin S.A."/>
        </authorList>
    </citation>
    <scope>NUCLEOTIDE SEQUENCE [LARGE SCALE GENOMIC DNA]</scope>
    <source>
        <strain evidence="4 5">CE15</strain>
    </source>
</reference>
<organism evidence="4 5">
    <name type="scientific">Pseudoalteromonas spongiae</name>
    <dbReference type="NCBI Taxonomy" id="298657"/>
    <lineage>
        <taxon>Bacteria</taxon>
        <taxon>Pseudomonadati</taxon>
        <taxon>Pseudomonadota</taxon>
        <taxon>Gammaproteobacteria</taxon>
        <taxon>Alteromonadales</taxon>
        <taxon>Pseudoalteromonadaceae</taxon>
        <taxon>Pseudoalteromonas</taxon>
    </lineage>
</organism>
<comment type="caution">
    <text evidence="4">The sequence shown here is derived from an EMBL/GenBank/DDBJ whole genome shotgun (WGS) entry which is preliminary data.</text>
</comment>
<keyword evidence="5" id="KW-1185">Reference proteome</keyword>
<feature type="domain" description="OmpR/PhoB-type" evidence="3">
    <location>
        <begin position="1"/>
        <end position="98"/>
    </location>
</feature>
<dbReference type="SUPFAM" id="SSF46894">
    <property type="entry name" value="C-terminal effector domain of the bipartite response regulators"/>
    <property type="match status" value="1"/>
</dbReference>
<dbReference type="Proteomes" id="UP001382455">
    <property type="component" value="Unassembled WGS sequence"/>
</dbReference>
<name>A0ABU8EZ62_9GAMM</name>
<evidence type="ECO:0000256" key="2">
    <source>
        <dbReference type="PROSITE-ProRule" id="PRU01091"/>
    </source>
</evidence>
<keyword evidence="1 2" id="KW-0238">DNA-binding</keyword>
<dbReference type="Pfam" id="PF00486">
    <property type="entry name" value="Trans_reg_C"/>
    <property type="match status" value="1"/>
</dbReference>
<dbReference type="Gene3D" id="2.120.10.30">
    <property type="entry name" value="TolB, C-terminal domain"/>
    <property type="match status" value="1"/>
</dbReference>
<dbReference type="EMBL" id="JBAWKS010000002">
    <property type="protein sequence ID" value="MEI4552249.1"/>
    <property type="molecule type" value="Genomic_DNA"/>
</dbReference>
<dbReference type="CDD" id="cd00383">
    <property type="entry name" value="trans_reg_C"/>
    <property type="match status" value="1"/>
</dbReference>
<feature type="DNA-binding region" description="OmpR/PhoB-type" evidence="2">
    <location>
        <begin position="1"/>
        <end position="98"/>
    </location>
</feature>
<dbReference type="InterPro" id="IPR016032">
    <property type="entry name" value="Sig_transdc_resp-reg_C-effctor"/>
</dbReference>
<dbReference type="SUPFAM" id="SSF82171">
    <property type="entry name" value="DPP6 N-terminal domain-like"/>
    <property type="match status" value="1"/>
</dbReference>
<dbReference type="PROSITE" id="PS51755">
    <property type="entry name" value="OMPR_PHOB"/>
    <property type="match status" value="1"/>
</dbReference>
<dbReference type="InterPro" id="IPR036388">
    <property type="entry name" value="WH-like_DNA-bd_sf"/>
</dbReference>
<evidence type="ECO:0000313" key="4">
    <source>
        <dbReference type="EMBL" id="MEI4552249.1"/>
    </source>
</evidence>
<evidence type="ECO:0000256" key="1">
    <source>
        <dbReference type="ARBA" id="ARBA00023125"/>
    </source>
</evidence>
<sequence>MIYQLGSWLFDSDLCLLSNDDTKTELDPLLVKLLRYFIAHPKQIISRQMLVDNVWQQSFVDDNAINRAMSELRKQLQHSELEAPLIKTHYRKGYSLQLQPKIIETQSTEVNEKDKPTRTNVRPNTLLVIGVLLLVVGQLCWYFWPKQSSDYVATADFKTELVTNENGAEMLPLFSFDKAFMAYTRSYPDTKERKVHIRRMADKQEITLIHPTMMISALAWQNQQHSLIVQAVDISLGKCEFLLADVSGFTARSDFTHLSDCNYQTDGYVAFDKQGRYLYYTSSNNELKTKALLKYDTETKTSHALVPARPDLFGPAMPKLSQDGKWLAYLIFEKNKRVQVFLHSFETLDSKRLYQNKSATYSFALDWVDAKTLRFIDYDQIVTIDINSSSVIERLSLPDFVLPYYISHRSKTDLYYTTGNTQHYGFKQVDDFGRGHDAYSIYESKHHSYFIQYDNERQQSYFISKRSGIPQVWHGNKLGVNQLTHFEDKATVLSKLKLSPNSNHLLFERNNRIEILNVESGKLRNVDFLANKELLSIIWGENSNTLLYVEKGDDARVKRYDFITEEQQTILSVNSLSLFNSNNGVPYAATDKGLVNLDTKELVTLPDNVIVDLNMRFNSVDDYFYATDRIKTVYRFKAGDKEADVSKLDFNIHSMDITNKHQILLGSRIMKDINIERIWW</sequence>
<dbReference type="InterPro" id="IPR001867">
    <property type="entry name" value="OmpR/PhoB-type_DNA-bd"/>
</dbReference>
<evidence type="ECO:0000259" key="3">
    <source>
        <dbReference type="PROSITE" id="PS51755"/>
    </source>
</evidence>
<gene>
    <name evidence="4" type="ORF">WAE96_21395</name>
</gene>
<dbReference type="Gene3D" id="1.10.10.10">
    <property type="entry name" value="Winged helix-like DNA-binding domain superfamily/Winged helix DNA-binding domain"/>
    <property type="match status" value="1"/>
</dbReference>
<dbReference type="InterPro" id="IPR011042">
    <property type="entry name" value="6-blade_b-propeller_TolB-like"/>
</dbReference>
<proteinExistence type="predicted"/>
<evidence type="ECO:0000313" key="5">
    <source>
        <dbReference type="Proteomes" id="UP001382455"/>
    </source>
</evidence>
<protein>
    <submittedName>
        <fullName evidence="4">Winged helix-turn-helix domain-containing protein</fullName>
    </submittedName>
</protein>
<dbReference type="RefSeq" id="WP_336437058.1">
    <property type="nucleotide sequence ID" value="NZ_JBAWKS010000002.1"/>
</dbReference>
<accession>A0ABU8EZ62</accession>
<dbReference type="SMART" id="SM00862">
    <property type="entry name" value="Trans_reg_C"/>
    <property type="match status" value="1"/>
</dbReference>